<dbReference type="Pfam" id="PF03184">
    <property type="entry name" value="DDE_1"/>
    <property type="match status" value="1"/>
</dbReference>
<evidence type="ECO:0000313" key="3">
    <source>
        <dbReference type="Proteomes" id="UP001497472"/>
    </source>
</evidence>
<name>A0AAV1JYB8_9NEOP</name>
<dbReference type="Proteomes" id="UP001497472">
    <property type="component" value="Unassembled WGS sequence"/>
</dbReference>
<proteinExistence type="predicted"/>
<evidence type="ECO:0000259" key="1">
    <source>
        <dbReference type="Pfam" id="PF03184"/>
    </source>
</evidence>
<gene>
    <name evidence="2" type="ORF">LNINA_LOCUS13439</name>
</gene>
<evidence type="ECO:0000313" key="2">
    <source>
        <dbReference type="EMBL" id="CAK1554530.1"/>
    </source>
</evidence>
<comment type="caution">
    <text evidence="2">The sequence shown here is derived from an EMBL/GenBank/DDBJ whole genome shotgun (WGS) entry which is preliminary data.</text>
</comment>
<organism evidence="2 3">
    <name type="scientific">Leptosia nina</name>
    <dbReference type="NCBI Taxonomy" id="320188"/>
    <lineage>
        <taxon>Eukaryota</taxon>
        <taxon>Metazoa</taxon>
        <taxon>Ecdysozoa</taxon>
        <taxon>Arthropoda</taxon>
        <taxon>Hexapoda</taxon>
        <taxon>Insecta</taxon>
        <taxon>Pterygota</taxon>
        <taxon>Neoptera</taxon>
        <taxon>Endopterygota</taxon>
        <taxon>Lepidoptera</taxon>
        <taxon>Glossata</taxon>
        <taxon>Ditrysia</taxon>
        <taxon>Papilionoidea</taxon>
        <taxon>Pieridae</taxon>
        <taxon>Pierinae</taxon>
        <taxon>Leptosia</taxon>
    </lineage>
</organism>
<sequence>MKKRRSLSLRTSEATDETVQKTQKIVAVTGEKQVGNMAGAVSDSGWTNESLFVDWLHHFISYAKPSNPVLLIFDNQERHISPDFTVFLTFAHASHRLQPLDLTYFGLIKTAYNRECEKHMADRL</sequence>
<feature type="domain" description="DDE-1" evidence="1">
    <location>
        <begin position="29"/>
        <end position="121"/>
    </location>
</feature>
<accession>A0AAV1JYB8</accession>
<dbReference type="EMBL" id="CAVLEF010000278">
    <property type="protein sequence ID" value="CAK1554530.1"/>
    <property type="molecule type" value="Genomic_DNA"/>
</dbReference>
<protein>
    <recommendedName>
        <fullName evidence="1">DDE-1 domain-containing protein</fullName>
    </recommendedName>
</protein>
<dbReference type="InterPro" id="IPR004875">
    <property type="entry name" value="DDE_SF_endonuclease_dom"/>
</dbReference>
<dbReference type="AlphaFoldDB" id="A0AAV1JYB8"/>
<dbReference type="GO" id="GO:0003676">
    <property type="term" value="F:nucleic acid binding"/>
    <property type="evidence" value="ECO:0007669"/>
    <property type="project" value="InterPro"/>
</dbReference>
<keyword evidence="3" id="KW-1185">Reference proteome</keyword>
<reference evidence="2 3" key="1">
    <citation type="submission" date="2023-11" db="EMBL/GenBank/DDBJ databases">
        <authorList>
            <person name="Okamura Y."/>
        </authorList>
    </citation>
    <scope>NUCLEOTIDE SEQUENCE [LARGE SCALE GENOMIC DNA]</scope>
</reference>